<reference evidence="7" key="1">
    <citation type="submission" date="2017-05" db="EMBL/GenBank/DDBJ databases">
        <authorList>
            <person name="Song R."/>
            <person name="Chenine A.L."/>
            <person name="Ruprecht R.M."/>
        </authorList>
    </citation>
    <scope>NUCLEOTIDE SEQUENCE</scope>
    <source>
        <strain evidence="7">Kingella_eburonensis</strain>
    </source>
</reference>
<organism evidence="8 9">
    <name type="scientific">Kingella negevensis</name>
    <dbReference type="NCBI Taxonomy" id="1522312"/>
    <lineage>
        <taxon>Bacteria</taxon>
        <taxon>Pseudomonadati</taxon>
        <taxon>Pseudomonadota</taxon>
        <taxon>Betaproteobacteria</taxon>
        <taxon>Neisseriales</taxon>
        <taxon>Neisseriaceae</taxon>
        <taxon>Kingella</taxon>
    </lineage>
</organism>
<dbReference type="PROSITE" id="PS51257">
    <property type="entry name" value="PROKAR_LIPOPROTEIN"/>
    <property type="match status" value="1"/>
</dbReference>
<dbReference type="GO" id="GO:0046872">
    <property type="term" value="F:metal ion binding"/>
    <property type="evidence" value="ECO:0007669"/>
    <property type="project" value="UniProtKB-KW"/>
</dbReference>
<dbReference type="SUPFAM" id="SSF52833">
    <property type="entry name" value="Thioredoxin-like"/>
    <property type="match status" value="1"/>
</dbReference>
<gene>
    <name evidence="8" type="ORF">KEBURONENSIS_01648</name>
    <name evidence="7" type="ORF">KEBURONENSIS_01764</name>
</gene>
<dbReference type="EMBL" id="FXUV02000038">
    <property type="protein sequence ID" value="SNB76321.1"/>
    <property type="molecule type" value="Genomic_DNA"/>
</dbReference>
<reference evidence="8 9" key="2">
    <citation type="submission" date="2017-06" db="EMBL/GenBank/DDBJ databases">
        <authorList>
            <person name="Kim H.J."/>
            <person name="Triplett B.A."/>
        </authorList>
    </citation>
    <scope>NUCLEOTIDE SEQUENCE [LARGE SCALE GENOMIC DNA]</scope>
    <source>
        <strain evidence="8">Kingella_eburonensis</strain>
    </source>
</reference>
<feature type="binding site" evidence="3">
    <location>
        <position position="192"/>
    </location>
    <ligand>
        <name>Cu cation</name>
        <dbReference type="ChEBI" id="CHEBI:23378"/>
    </ligand>
</feature>
<evidence type="ECO:0000313" key="8">
    <source>
        <dbReference type="EMBL" id="SNB76321.1"/>
    </source>
</evidence>
<feature type="signal peptide" evidence="5">
    <location>
        <begin position="1"/>
        <end position="18"/>
    </location>
</feature>
<dbReference type="PANTHER" id="PTHR12151:SF25">
    <property type="entry name" value="LINALOOL DEHYDRATASE_ISOMERASE DOMAIN-CONTAINING PROTEIN"/>
    <property type="match status" value="1"/>
</dbReference>
<evidence type="ECO:0000256" key="4">
    <source>
        <dbReference type="PIRSR" id="PIRSR603782-2"/>
    </source>
</evidence>
<evidence type="ECO:0000259" key="6">
    <source>
        <dbReference type="PROSITE" id="PS51352"/>
    </source>
</evidence>
<keyword evidence="4" id="KW-1015">Disulfide bond</keyword>
<keyword evidence="2 3" id="KW-0186">Copper</keyword>
<dbReference type="OrthoDB" id="9790194at2"/>
<keyword evidence="5" id="KW-0732">Signal</keyword>
<dbReference type="STRING" id="1522312.GCA_900177895_01693"/>
<evidence type="ECO:0000256" key="3">
    <source>
        <dbReference type="PIRSR" id="PIRSR603782-1"/>
    </source>
</evidence>
<dbReference type="AlphaFoldDB" id="A0A238TCK7"/>
<comment type="similarity">
    <text evidence="1">Belongs to the SCO1/2 family.</text>
</comment>
<accession>A0A238TCK7</accession>
<feature type="disulfide bond" description="Redox-active" evidence="4">
    <location>
        <begin position="101"/>
        <end position="105"/>
    </location>
</feature>
<dbReference type="Pfam" id="PF02630">
    <property type="entry name" value="SCO1-SenC"/>
    <property type="match status" value="1"/>
</dbReference>
<protein>
    <recommendedName>
        <fullName evidence="6">Thioredoxin domain-containing protein</fullName>
    </recommendedName>
</protein>
<dbReference type="PROSITE" id="PS51352">
    <property type="entry name" value="THIOREDOXIN_2"/>
    <property type="match status" value="1"/>
</dbReference>
<sequence length="228" mass="24308">MKKVFLSVLTALALTACGQQNNNEVSSIASQVQQEIKAESADNAPTASAPVAASAPAIIGLDIRKDNLGGDFTLTGSDGKPFTLSSLKGKVVILSFGYTNCPDVCPTELLTYKDVLAQLGDKAKDVAVVFVSVDPERDTPEVVGKYVQQFHPSFIGLTDTTKGRDLAVIKQLYEVVSAKSAIQSDTVYVVDHSSGTFLLDKTGKPAYMERYGMEAPQIAADVEKLLSE</sequence>
<keyword evidence="9" id="KW-1185">Reference proteome</keyword>
<feature type="binding site" evidence="3">
    <location>
        <position position="105"/>
    </location>
    <ligand>
        <name>Cu cation</name>
        <dbReference type="ChEBI" id="CHEBI:23378"/>
    </ligand>
</feature>
<evidence type="ECO:0000313" key="9">
    <source>
        <dbReference type="Proteomes" id="UP000215450"/>
    </source>
</evidence>
<evidence type="ECO:0000256" key="1">
    <source>
        <dbReference type="ARBA" id="ARBA00010996"/>
    </source>
</evidence>
<evidence type="ECO:0000256" key="2">
    <source>
        <dbReference type="ARBA" id="ARBA00023008"/>
    </source>
</evidence>
<dbReference type="Gene3D" id="3.40.30.10">
    <property type="entry name" value="Glutaredoxin"/>
    <property type="match status" value="1"/>
</dbReference>
<dbReference type="EMBL" id="FXUV01000039">
    <property type="protein sequence ID" value="SMQ12947.1"/>
    <property type="molecule type" value="Genomic_DNA"/>
</dbReference>
<proteinExistence type="inferred from homology"/>
<dbReference type="InterPro" id="IPR013766">
    <property type="entry name" value="Thioredoxin_domain"/>
</dbReference>
<keyword evidence="3" id="KW-0479">Metal-binding</keyword>
<dbReference type="InterPro" id="IPR003782">
    <property type="entry name" value="SCO1/SenC"/>
</dbReference>
<feature type="binding site" evidence="3">
    <location>
        <position position="101"/>
    </location>
    <ligand>
        <name>Cu cation</name>
        <dbReference type="ChEBI" id="CHEBI:23378"/>
    </ligand>
</feature>
<feature type="domain" description="Thioredoxin" evidence="6">
    <location>
        <begin position="63"/>
        <end position="228"/>
    </location>
</feature>
<dbReference type="PANTHER" id="PTHR12151">
    <property type="entry name" value="ELECTRON TRANSPORT PROTIN SCO1/SENC FAMILY MEMBER"/>
    <property type="match status" value="1"/>
</dbReference>
<dbReference type="InterPro" id="IPR036249">
    <property type="entry name" value="Thioredoxin-like_sf"/>
</dbReference>
<evidence type="ECO:0000256" key="5">
    <source>
        <dbReference type="SAM" id="SignalP"/>
    </source>
</evidence>
<dbReference type="RefSeq" id="WP_095063021.1">
    <property type="nucleotide sequence ID" value="NZ_FXUV02000038.1"/>
</dbReference>
<dbReference type="FunFam" id="3.40.30.10:FF:000013">
    <property type="entry name" value="Blast:Protein SCO1 homolog, mitochondrial"/>
    <property type="match status" value="1"/>
</dbReference>
<evidence type="ECO:0000313" key="7">
    <source>
        <dbReference type="EMBL" id="SMQ12947.1"/>
    </source>
</evidence>
<feature type="chain" id="PRO_5015075269" description="Thioredoxin domain-containing protein" evidence="5">
    <location>
        <begin position="19"/>
        <end position="228"/>
    </location>
</feature>
<name>A0A238TCK7_9NEIS</name>
<dbReference type="Proteomes" id="UP000215450">
    <property type="component" value="Unassembled WGS sequence"/>
</dbReference>
<dbReference type="CDD" id="cd02968">
    <property type="entry name" value="SCO"/>
    <property type="match status" value="1"/>
</dbReference>